<proteinExistence type="predicted"/>
<dbReference type="EMBL" id="JAUJEB010000005">
    <property type="protein sequence ID" value="MDN5214881.1"/>
    <property type="molecule type" value="Genomic_DNA"/>
</dbReference>
<dbReference type="Gene3D" id="3.40.50.880">
    <property type="match status" value="1"/>
</dbReference>
<protein>
    <submittedName>
        <fullName evidence="2">ThuA domain-containing protein</fullName>
    </submittedName>
</protein>
<keyword evidence="3" id="KW-1185">Reference proteome</keyword>
<dbReference type="InterPro" id="IPR029062">
    <property type="entry name" value="Class_I_gatase-like"/>
</dbReference>
<feature type="domain" description="ThuA-like" evidence="1">
    <location>
        <begin position="47"/>
        <end position="256"/>
    </location>
</feature>
<evidence type="ECO:0000313" key="2">
    <source>
        <dbReference type="EMBL" id="MDN5214881.1"/>
    </source>
</evidence>
<dbReference type="Pfam" id="PF06283">
    <property type="entry name" value="ThuA"/>
    <property type="match status" value="1"/>
</dbReference>
<reference evidence="2" key="1">
    <citation type="submission" date="2023-06" db="EMBL/GenBank/DDBJ databases">
        <title>Genomic of Agaribacillus aureum.</title>
        <authorList>
            <person name="Wang G."/>
        </authorList>
    </citation>
    <scope>NUCLEOTIDE SEQUENCE</scope>
    <source>
        <strain evidence="2">BMA12</strain>
    </source>
</reference>
<sequence>MHSIKLFLPVIFSIGIIVASCTSKDPGKRILRAAVDADELPSLKDKKVLMVYGGWPGHKPKEFTEKISELLKKEGAIVTVSDSVDVYADKSIMSSVDLIIQSITMDKINKEQIEGLVKAVKGGVGFAGTHGGFCDAFRENTTYQYMTGGQFVAHPGGQIKYTVNILDKNDLITRGFDDFDTKTEQYYMHVDPNVKVLATTTFDGKHDDWIEGAIMPVIWKKYFAKGRIFYLALGHNPEEFDQPEVQKLLMNGLKWASGSKYLPKEDWLNPVYQD</sequence>
<dbReference type="PANTHER" id="PTHR40469:SF2">
    <property type="entry name" value="GALACTOSE-BINDING DOMAIN-LIKE SUPERFAMILY PROTEIN"/>
    <property type="match status" value="1"/>
</dbReference>
<dbReference type="PANTHER" id="PTHR40469">
    <property type="entry name" value="SECRETED GLYCOSYL HYDROLASE"/>
    <property type="match status" value="1"/>
</dbReference>
<name>A0ABT8LEV7_9BACT</name>
<evidence type="ECO:0000259" key="1">
    <source>
        <dbReference type="Pfam" id="PF06283"/>
    </source>
</evidence>
<dbReference type="InterPro" id="IPR029010">
    <property type="entry name" value="ThuA-like"/>
</dbReference>
<dbReference type="PROSITE" id="PS51257">
    <property type="entry name" value="PROKAR_LIPOPROTEIN"/>
    <property type="match status" value="1"/>
</dbReference>
<accession>A0ABT8LEV7</accession>
<comment type="caution">
    <text evidence="2">The sequence shown here is derived from an EMBL/GenBank/DDBJ whole genome shotgun (WGS) entry which is preliminary data.</text>
</comment>
<gene>
    <name evidence="2" type="ORF">QQ020_22565</name>
</gene>
<dbReference type="Proteomes" id="UP001172083">
    <property type="component" value="Unassembled WGS sequence"/>
</dbReference>
<dbReference type="SUPFAM" id="SSF52317">
    <property type="entry name" value="Class I glutamine amidotransferase-like"/>
    <property type="match status" value="1"/>
</dbReference>
<dbReference type="RefSeq" id="WP_346760219.1">
    <property type="nucleotide sequence ID" value="NZ_JAUJEB010000005.1"/>
</dbReference>
<evidence type="ECO:0000313" key="3">
    <source>
        <dbReference type="Proteomes" id="UP001172083"/>
    </source>
</evidence>
<organism evidence="2 3">
    <name type="scientific">Agaribacillus aureus</name>
    <dbReference type="NCBI Taxonomy" id="3051825"/>
    <lineage>
        <taxon>Bacteria</taxon>
        <taxon>Pseudomonadati</taxon>
        <taxon>Bacteroidota</taxon>
        <taxon>Cytophagia</taxon>
        <taxon>Cytophagales</taxon>
        <taxon>Splendidivirgaceae</taxon>
        <taxon>Agaribacillus</taxon>
    </lineage>
</organism>